<sequence>MLTAPHRRADFALPESLIDAKVRLMPDGAQLTPGPGPGRGVRTRDDWVVPPCPDQLLPPCSMVVALLERVVQARTLS</sequence>
<dbReference type="RefSeq" id="WP_168516577.1">
    <property type="nucleotide sequence ID" value="NZ_JAAXLS010000010.1"/>
</dbReference>
<evidence type="ECO:0000313" key="1">
    <source>
        <dbReference type="EMBL" id="NKQ54550.1"/>
    </source>
</evidence>
<protein>
    <submittedName>
        <fullName evidence="1">Uncharacterized protein</fullName>
    </submittedName>
</protein>
<evidence type="ECO:0000313" key="2">
    <source>
        <dbReference type="Proteomes" id="UP000715441"/>
    </source>
</evidence>
<organism evidence="1 2">
    <name type="scientific">Amycolatopsis acididurans</name>
    <dbReference type="NCBI Taxonomy" id="2724524"/>
    <lineage>
        <taxon>Bacteria</taxon>
        <taxon>Bacillati</taxon>
        <taxon>Actinomycetota</taxon>
        <taxon>Actinomycetes</taxon>
        <taxon>Pseudonocardiales</taxon>
        <taxon>Pseudonocardiaceae</taxon>
        <taxon>Amycolatopsis</taxon>
    </lineage>
</organism>
<keyword evidence="2" id="KW-1185">Reference proteome</keyword>
<dbReference type="EMBL" id="JAAXLS010000010">
    <property type="protein sequence ID" value="NKQ54550.1"/>
    <property type="molecule type" value="Genomic_DNA"/>
</dbReference>
<reference evidence="1 2" key="1">
    <citation type="submission" date="2020-04" db="EMBL/GenBank/DDBJ databases">
        <title>Novel species.</title>
        <authorList>
            <person name="Teo W.F.A."/>
            <person name="Lipun K."/>
            <person name="Srisuk N."/>
            <person name="Duangmal K."/>
        </authorList>
    </citation>
    <scope>NUCLEOTIDE SEQUENCE [LARGE SCALE GENOMIC DNA]</scope>
    <source>
        <strain evidence="1 2">K13G38</strain>
    </source>
</reference>
<accession>A0ABX1J876</accession>
<comment type="caution">
    <text evidence="1">The sequence shown here is derived from an EMBL/GenBank/DDBJ whole genome shotgun (WGS) entry which is preliminary data.</text>
</comment>
<proteinExistence type="predicted"/>
<dbReference type="Proteomes" id="UP000715441">
    <property type="component" value="Unassembled WGS sequence"/>
</dbReference>
<name>A0ABX1J876_9PSEU</name>
<gene>
    <name evidence="1" type="ORF">HFP15_16845</name>
</gene>